<gene>
    <name evidence="1" type="ORF">JDA50_20840</name>
</gene>
<name>A0A8I1HF46_ACIPI</name>
<organism evidence="1 2">
    <name type="scientific">Acinetobacter pittii</name>
    <name type="common">Acinetobacter genomosp. 3</name>
    <dbReference type="NCBI Taxonomy" id="48296"/>
    <lineage>
        <taxon>Bacteria</taxon>
        <taxon>Pseudomonadati</taxon>
        <taxon>Pseudomonadota</taxon>
        <taxon>Gammaproteobacteria</taxon>
        <taxon>Moraxellales</taxon>
        <taxon>Moraxellaceae</taxon>
        <taxon>Acinetobacter</taxon>
        <taxon>Acinetobacter calcoaceticus/baumannii complex</taxon>
    </lineage>
</organism>
<comment type="caution">
    <text evidence="1">The sequence shown here is derived from an EMBL/GenBank/DDBJ whole genome shotgun (WGS) entry which is preliminary data.</text>
</comment>
<dbReference type="AlphaFoldDB" id="A0A8I1HF46"/>
<evidence type="ECO:0000313" key="1">
    <source>
        <dbReference type="EMBL" id="MBK1446830.1"/>
    </source>
</evidence>
<proteinExistence type="predicted"/>
<dbReference type="Proteomes" id="UP000660083">
    <property type="component" value="Unassembled WGS sequence"/>
</dbReference>
<dbReference type="InterPro" id="IPR024524">
    <property type="entry name" value="DUF3800"/>
</dbReference>
<protein>
    <submittedName>
        <fullName evidence="1">DUF3800 domain-containing protein</fullName>
    </submittedName>
</protein>
<accession>A0A8I1HF46</accession>
<evidence type="ECO:0000313" key="2">
    <source>
        <dbReference type="Proteomes" id="UP000660083"/>
    </source>
</evidence>
<dbReference type="Pfam" id="PF12686">
    <property type="entry name" value="DUF3800"/>
    <property type="match status" value="1"/>
</dbReference>
<dbReference type="RefSeq" id="WP_139841421.1">
    <property type="nucleotide sequence ID" value="NZ_CP095359.1"/>
</dbReference>
<reference evidence="1" key="1">
    <citation type="submission" date="2020-12" db="EMBL/GenBank/DDBJ databases">
        <authorList>
            <person name="Chopjitt P."/>
        </authorList>
    </citation>
    <scope>NUCLEOTIDE SEQUENCE</scope>
    <source>
        <strain evidence="1">AP1</strain>
    </source>
</reference>
<dbReference type="EMBL" id="JAEFCT010000034">
    <property type="protein sequence ID" value="MBK1446830.1"/>
    <property type="molecule type" value="Genomic_DNA"/>
</dbReference>
<sequence length="143" mass="16331">MHYKSTLHNSHYGDAYPYIAEVPLFGHSENHSMIQIADFICSALLFPMASYVYCTNFIQNVHVTQKDKEIQNDFIDRIKGISYRYWLRDKMRGGIVVVDAISKRSSTLMLKKTTVMYEGIEKVKAEVSLLSTTVDTPEVISSV</sequence>